<evidence type="ECO:0000256" key="17">
    <source>
        <dbReference type="ARBA" id="ARBA00025207"/>
    </source>
</evidence>
<dbReference type="InterPro" id="IPR013767">
    <property type="entry name" value="PAS_fold"/>
</dbReference>
<keyword evidence="21" id="KW-1185">Reference proteome</keyword>
<evidence type="ECO:0000256" key="9">
    <source>
        <dbReference type="ARBA" id="ARBA00022679"/>
    </source>
</evidence>
<dbReference type="PANTHER" id="PTHR45453">
    <property type="entry name" value="PHOSPHATE REGULON SENSOR PROTEIN PHOR"/>
    <property type="match status" value="1"/>
</dbReference>
<dbReference type="SMART" id="SM00387">
    <property type="entry name" value="HATPase_c"/>
    <property type="match status" value="1"/>
</dbReference>
<sequence>MLWRISYFLLWQIAGGGLGWWQGGPWGAALGAALAAWAWFVWDLLRGARVLRWLRTGDLSEVPAMRGIWGEAADRARRLLRRQETQIRDSQDRLQEILAALQATPNGVVLLDAQGRIEWCNQMAASQFGFDAQRDVMQSIGNLVRDPEFTAYYAAQDFSHDVVLEGRFSTPSRPVRISVHLHPYGDGRTLLLSRDVTALEQAEAMRRDFVANVSHEIRTPLTVLTGFVETLQTLPLSADERSRYLGMMAQQALRMQSVVQDLLTLSRLEGSPPPGMAEWTPVQALMQRCEEEGRALSAVLSQNQPRQHVMVFPSKDALHAEGDIAGVPTELQSALSNLISNAVRYTPAGGVITVAWHRMEDGCAVFSVQDTGPGIAPEHIPRLTERFYRVDRSRSRETGGTGLGLAIVKHVLQRHGATLDIASTLGKGSVFSVTFPANRLRGFSLPV</sequence>
<comment type="catalytic activity">
    <reaction evidence="1">
        <text>ATP + protein L-histidine = ADP + protein N-phospho-L-histidine.</text>
        <dbReference type="EC" id="2.7.13.3"/>
    </reaction>
</comment>
<keyword evidence="15" id="KW-0902">Two-component regulatory system</keyword>
<dbReference type="CDD" id="cd00082">
    <property type="entry name" value="HisKA"/>
    <property type="match status" value="1"/>
</dbReference>
<dbReference type="InterPro" id="IPR005467">
    <property type="entry name" value="His_kinase_dom"/>
</dbReference>
<evidence type="ECO:0000256" key="7">
    <source>
        <dbReference type="ARBA" id="ARBA00022553"/>
    </source>
</evidence>
<evidence type="ECO:0000259" key="19">
    <source>
        <dbReference type="PROSITE" id="PS50109"/>
    </source>
</evidence>
<dbReference type="Pfam" id="PF02518">
    <property type="entry name" value="HATPase_c"/>
    <property type="match status" value="1"/>
</dbReference>
<evidence type="ECO:0000256" key="3">
    <source>
        <dbReference type="ARBA" id="ARBA00012438"/>
    </source>
</evidence>
<dbReference type="SMART" id="SM00091">
    <property type="entry name" value="PAS"/>
    <property type="match status" value="1"/>
</dbReference>
<dbReference type="SUPFAM" id="SSF55785">
    <property type="entry name" value="PYP-like sensor domain (PAS domain)"/>
    <property type="match status" value="1"/>
</dbReference>
<evidence type="ECO:0000256" key="11">
    <source>
        <dbReference type="ARBA" id="ARBA00022741"/>
    </source>
</evidence>
<dbReference type="NCBIfam" id="TIGR02966">
    <property type="entry name" value="phoR_proteo"/>
    <property type="match status" value="1"/>
</dbReference>
<evidence type="ECO:0000256" key="13">
    <source>
        <dbReference type="ARBA" id="ARBA00022840"/>
    </source>
</evidence>
<dbReference type="InterPro" id="IPR004358">
    <property type="entry name" value="Sig_transdc_His_kin-like_C"/>
</dbReference>
<dbReference type="EC" id="2.7.13.3" evidence="3"/>
<dbReference type="InterPro" id="IPR003661">
    <property type="entry name" value="HisK_dim/P_dom"/>
</dbReference>
<evidence type="ECO:0000256" key="15">
    <source>
        <dbReference type="ARBA" id="ARBA00023012"/>
    </source>
</evidence>
<evidence type="ECO:0000256" key="6">
    <source>
        <dbReference type="ARBA" id="ARBA00022475"/>
    </source>
</evidence>
<dbReference type="InterPro" id="IPR021766">
    <property type="entry name" value="PhoR_N"/>
</dbReference>
<dbReference type="GO" id="GO:0004673">
    <property type="term" value="F:protein histidine kinase activity"/>
    <property type="evidence" value="ECO:0007669"/>
    <property type="project" value="UniProtKB-EC"/>
</dbReference>
<dbReference type="CDD" id="cd00130">
    <property type="entry name" value="PAS"/>
    <property type="match status" value="1"/>
</dbReference>
<dbReference type="RefSeq" id="WP_055398208.1">
    <property type="nucleotide sequence ID" value="NZ_JAMXAX010000020.1"/>
</dbReference>
<evidence type="ECO:0000256" key="2">
    <source>
        <dbReference type="ARBA" id="ARBA00004236"/>
    </source>
</evidence>
<keyword evidence="7" id="KW-0597">Phosphoprotein</keyword>
<keyword evidence="9 20" id="KW-0808">Transferase</keyword>
<dbReference type="InterPro" id="IPR035965">
    <property type="entry name" value="PAS-like_dom_sf"/>
</dbReference>
<keyword evidence="6" id="KW-1003">Cell membrane</keyword>
<comment type="function">
    <text evidence="17">Member of the two-component regulatory system PhoR/PhoB involved in the phosphate regulon genes expression. PhoR may function as a membrane-associated protein kinase that phosphorylates PhoB in response to environmental signals.</text>
</comment>
<evidence type="ECO:0000256" key="10">
    <source>
        <dbReference type="ARBA" id="ARBA00022692"/>
    </source>
</evidence>
<keyword evidence="8" id="KW-0592">Phosphate transport</keyword>
<dbReference type="Gene3D" id="3.30.565.10">
    <property type="entry name" value="Histidine kinase-like ATPase, C-terminal domain"/>
    <property type="match status" value="1"/>
</dbReference>
<keyword evidence="11" id="KW-0547">Nucleotide-binding</keyword>
<keyword evidence="13" id="KW-0067">ATP-binding</keyword>
<evidence type="ECO:0000256" key="4">
    <source>
        <dbReference type="ARBA" id="ARBA00019665"/>
    </source>
</evidence>
<dbReference type="PRINTS" id="PR00344">
    <property type="entry name" value="BCTRLSENSOR"/>
</dbReference>
<dbReference type="InterPro" id="IPR003594">
    <property type="entry name" value="HATPase_dom"/>
</dbReference>
<evidence type="ECO:0000256" key="18">
    <source>
        <dbReference type="SAM" id="Coils"/>
    </source>
</evidence>
<comment type="subcellular location">
    <subcellularLocation>
        <location evidence="2">Cell membrane</location>
    </subcellularLocation>
</comment>
<name>A0ABV8D7L0_9BURK</name>
<dbReference type="SUPFAM" id="SSF55874">
    <property type="entry name" value="ATPase domain of HSP90 chaperone/DNA topoisomerase II/histidine kinase"/>
    <property type="match status" value="1"/>
</dbReference>
<dbReference type="Pfam" id="PF00512">
    <property type="entry name" value="HisKA"/>
    <property type="match status" value="1"/>
</dbReference>
<proteinExistence type="predicted"/>
<feature type="domain" description="Histidine kinase" evidence="19">
    <location>
        <begin position="212"/>
        <end position="439"/>
    </location>
</feature>
<dbReference type="Proteomes" id="UP001595693">
    <property type="component" value="Unassembled WGS sequence"/>
</dbReference>
<dbReference type="InterPro" id="IPR050351">
    <property type="entry name" value="BphY/WalK/GraS-like"/>
</dbReference>
<dbReference type="InterPro" id="IPR036097">
    <property type="entry name" value="HisK_dim/P_sf"/>
</dbReference>
<dbReference type="PANTHER" id="PTHR45453:SF1">
    <property type="entry name" value="PHOSPHATE REGULON SENSOR PROTEIN PHOR"/>
    <property type="match status" value="1"/>
</dbReference>
<dbReference type="EMBL" id="JBHSAJ010000016">
    <property type="protein sequence ID" value="MFC3934326.1"/>
    <property type="molecule type" value="Genomic_DNA"/>
</dbReference>
<gene>
    <name evidence="20" type="primary">phoR</name>
    <name evidence="20" type="ORF">ACFOW3_06790</name>
</gene>
<dbReference type="Gene3D" id="1.10.287.130">
    <property type="match status" value="1"/>
</dbReference>
<evidence type="ECO:0000256" key="8">
    <source>
        <dbReference type="ARBA" id="ARBA00022592"/>
    </source>
</evidence>
<feature type="coiled-coil region" evidence="18">
    <location>
        <begin position="73"/>
        <end position="100"/>
    </location>
</feature>
<dbReference type="PROSITE" id="PS50109">
    <property type="entry name" value="HIS_KIN"/>
    <property type="match status" value="1"/>
</dbReference>
<keyword evidence="18" id="KW-0175">Coiled coil</keyword>
<keyword evidence="12 20" id="KW-0418">Kinase</keyword>
<keyword evidence="10" id="KW-0812">Transmembrane</keyword>
<dbReference type="Gene3D" id="3.30.450.20">
    <property type="entry name" value="PAS domain"/>
    <property type="match status" value="1"/>
</dbReference>
<accession>A0ABV8D7L0</accession>
<keyword evidence="16" id="KW-0472">Membrane</keyword>
<dbReference type="SMART" id="SM00388">
    <property type="entry name" value="HisKA"/>
    <property type="match status" value="1"/>
</dbReference>
<dbReference type="SUPFAM" id="SSF47384">
    <property type="entry name" value="Homodimeric domain of signal transducing histidine kinase"/>
    <property type="match status" value="1"/>
</dbReference>
<dbReference type="Pfam" id="PF11808">
    <property type="entry name" value="PhoR"/>
    <property type="match status" value="1"/>
</dbReference>
<evidence type="ECO:0000256" key="12">
    <source>
        <dbReference type="ARBA" id="ARBA00022777"/>
    </source>
</evidence>
<dbReference type="InterPro" id="IPR036890">
    <property type="entry name" value="HATPase_C_sf"/>
</dbReference>
<comment type="caution">
    <text evidence="20">The sequence shown here is derived from an EMBL/GenBank/DDBJ whole genome shotgun (WGS) entry which is preliminary data.</text>
</comment>
<dbReference type="Pfam" id="PF00989">
    <property type="entry name" value="PAS"/>
    <property type="match status" value="1"/>
</dbReference>
<organism evidence="20 21">
    <name type="scientific">Acidovorax facilis</name>
    <dbReference type="NCBI Taxonomy" id="12917"/>
    <lineage>
        <taxon>Bacteria</taxon>
        <taxon>Pseudomonadati</taxon>
        <taxon>Pseudomonadota</taxon>
        <taxon>Betaproteobacteria</taxon>
        <taxon>Burkholderiales</taxon>
        <taxon>Comamonadaceae</taxon>
        <taxon>Acidovorax</taxon>
    </lineage>
</organism>
<dbReference type="InterPro" id="IPR014310">
    <property type="entry name" value="Sig_transdc_His_kinase_PhoR"/>
</dbReference>
<keyword evidence="5" id="KW-0813">Transport</keyword>
<evidence type="ECO:0000256" key="14">
    <source>
        <dbReference type="ARBA" id="ARBA00022989"/>
    </source>
</evidence>
<protein>
    <recommendedName>
        <fullName evidence="4">Phosphate regulon sensor protein PhoR</fullName>
        <ecNumber evidence="3">2.7.13.3</ecNumber>
    </recommendedName>
</protein>
<evidence type="ECO:0000256" key="5">
    <source>
        <dbReference type="ARBA" id="ARBA00022448"/>
    </source>
</evidence>
<reference evidence="21" key="1">
    <citation type="journal article" date="2019" name="Int. J. Syst. Evol. Microbiol.">
        <title>The Global Catalogue of Microorganisms (GCM) 10K type strain sequencing project: providing services to taxonomists for standard genome sequencing and annotation.</title>
        <authorList>
            <consortium name="The Broad Institute Genomics Platform"/>
            <consortium name="The Broad Institute Genome Sequencing Center for Infectious Disease"/>
            <person name="Wu L."/>
            <person name="Ma J."/>
        </authorList>
    </citation>
    <scope>NUCLEOTIDE SEQUENCE [LARGE SCALE GENOMIC DNA]</scope>
    <source>
        <strain evidence="21">CCUG 2113</strain>
    </source>
</reference>
<keyword evidence="14" id="KW-1133">Transmembrane helix</keyword>
<dbReference type="InterPro" id="IPR000014">
    <property type="entry name" value="PAS"/>
</dbReference>
<evidence type="ECO:0000313" key="20">
    <source>
        <dbReference type="EMBL" id="MFC3934326.1"/>
    </source>
</evidence>
<evidence type="ECO:0000313" key="21">
    <source>
        <dbReference type="Proteomes" id="UP001595693"/>
    </source>
</evidence>
<evidence type="ECO:0000256" key="1">
    <source>
        <dbReference type="ARBA" id="ARBA00000085"/>
    </source>
</evidence>
<evidence type="ECO:0000256" key="16">
    <source>
        <dbReference type="ARBA" id="ARBA00023136"/>
    </source>
</evidence>